<organism evidence="1 2">
    <name type="scientific">Actinomyces naeslundii</name>
    <dbReference type="NCBI Taxonomy" id="1655"/>
    <lineage>
        <taxon>Bacteria</taxon>
        <taxon>Bacillati</taxon>
        <taxon>Actinomycetota</taxon>
        <taxon>Actinomycetes</taxon>
        <taxon>Actinomycetales</taxon>
        <taxon>Actinomycetaceae</taxon>
        <taxon>Actinomyces</taxon>
    </lineage>
</organism>
<name>A0A2I1KEJ2_ACTNA</name>
<evidence type="ECO:0000313" key="2">
    <source>
        <dbReference type="Proteomes" id="UP001163127"/>
    </source>
</evidence>
<dbReference type="Proteomes" id="UP001163127">
    <property type="component" value="Chromosome"/>
</dbReference>
<evidence type="ECO:0000313" key="1">
    <source>
        <dbReference type="EMBL" id="WAL42988.1"/>
    </source>
</evidence>
<dbReference type="AlphaFoldDB" id="A0A2I1KEJ2"/>
<proteinExistence type="predicted"/>
<reference evidence="1" key="1">
    <citation type="submission" date="2022-11" db="EMBL/GenBank/DDBJ databases">
        <title>Dental biofilm bacteria. Genome sequencing and assembly.</title>
        <authorList>
            <person name="Robertsson C."/>
        </authorList>
    </citation>
    <scope>NUCLEOTIDE SEQUENCE</scope>
    <source>
        <strain evidence="1">CW</strain>
    </source>
</reference>
<dbReference type="RefSeq" id="WP_076138136.1">
    <property type="nucleotide sequence ID" value="NZ_CP113787.1"/>
</dbReference>
<accession>A0A2I1KEJ2</accession>
<sequence>MYSSNKMLALQVRTKIAFDDMIEKIKSSERGQTAVEYAGIAFVVALVAVALIAKKQTIADAISKKITDAINKITG</sequence>
<dbReference type="EMBL" id="CP113787">
    <property type="protein sequence ID" value="WAL42988.1"/>
    <property type="molecule type" value="Genomic_DNA"/>
</dbReference>
<gene>
    <name evidence="1" type="ORF">OFA60_13310</name>
</gene>
<protein>
    <submittedName>
        <fullName evidence="1">Uncharacterized protein</fullName>
    </submittedName>
</protein>